<dbReference type="InterPro" id="IPR010031">
    <property type="entry name" value="FAD_lactone_oxidase-like"/>
</dbReference>
<dbReference type="Gene3D" id="3.30.465.10">
    <property type="match status" value="1"/>
</dbReference>
<dbReference type="EMBL" id="JABENB010000003">
    <property type="protein sequence ID" value="NNG41004.1"/>
    <property type="molecule type" value="Genomic_DNA"/>
</dbReference>
<comment type="caution">
    <text evidence="3">The sequence shown here is derived from an EMBL/GenBank/DDBJ whole genome shotgun (WGS) entry which is preliminary data.</text>
</comment>
<dbReference type="GO" id="GO:0071949">
    <property type="term" value="F:FAD binding"/>
    <property type="evidence" value="ECO:0007669"/>
    <property type="project" value="InterPro"/>
</dbReference>
<evidence type="ECO:0000259" key="2">
    <source>
        <dbReference type="PROSITE" id="PS51387"/>
    </source>
</evidence>
<dbReference type="Pfam" id="PF01565">
    <property type="entry name" value="FAD_binding_4"/>
    <property type="match status" value="1"/>
</dbReference>
<keyword evidence="1" id="KW-0560">Oxidoreductase</keyword>
<dbReference type="Gene3D" id="3.30.43.10">
    <property type="entry name" value="Uridine Diphospho-n-acetylenolpyruvylglucosamine Reductase, domain 2"/>
    <property type="match status" value="1"/>
</dbReference>
<dbReference type="Gene3D" id="1.10.45.10">
    <property type="entry name" value="Vanillyl-alcohol Oxidase, Chain A, domain 4"/>
    <property type="match status" value="1"/>
</dbReference>
<dbReference type="InterPro" id="IPR006094">
    <property type="entry name" value="Oxid_FAD_bind_N"/>
</dbReference>
<dbReference type="InterPro" id="IPR007173">
    <property type="entry name" value="ALO_C"/>
</dbReference>
<sequence>MSTPRSNWSGTYEYRADKRLQPASVEELRQAVADAPAVKVAGSGHSFNGIADSEIGWQLDLSGLIAPPVVSPDRTTVEVSGAMTYGALVPHLADAGLALSNLASLPHITVAGSVATGTHGSGARQPGLAEAVDAIELLTADGQLRWYDRTDPVFPALVVSLGALGVVTRLRLRVEPAFDVRQDAFTGLTWSQLVARLDDVLEAAYSVSVFGRWIGDGPDHIVLKSRAPAAVDRPDLPGAQWTSQTLHPLQASGATPDAVTEQGGRPGVWADRLPHFRLGFTPSAGAEIQSEFFLPRADGAAAIDAMLAVGDAVAPALLVAEIRTIAAESQWLSPAYDRDSIAFHFTWRPDAEAVHEALAVVERALAPYDPRPHWGKVFVRPGRLTGTYPKLEDFERVRRELDPDGKFLNDFLREHVAG</sequence>
<feature type="domain" description="FAD-binding PCMH-type" evidence="2">
    <location>
        <begin position="12"/>
        <end position="177"/>
    </location>
</feature>
<dbReference type="Gene3D" id="3.30.70.2530">
    <property type="match status" value="1"/>
</dbReference>
<dbReference type="PANTHER" id="PTHR43762:SF1">
    <property type="entry name" value="D-ARABINONO-1,4-LACTONE OXIDASE"/>
    <property type="match status" value="1"/>
</dbReference>
<dbReference type="AlphaFoldDB" id="A0A849AJJ5"/>
<dbReference type="PROSITE" id="PS51387">
    <property type="entry name" value="FAD_PCMH"/>
    <property type="match status" value="1"/>
</dbReference>
<dbReference type="SUPFAM" id="SSF56176">
    <property type="entry name" value="FAD-binding/transporter-associated domain-like"/>
    <property type="match status" value="1"/>
</dbReference>
<dbReference type="InterPro" id="IPR036318">
    <property type="entry name" value="FAD-bd_PCMH-like_sf"/>
</dbReference>
<dbReference type="GO" id="GO:0080049">
    <property type="term" value="F:L-gulono-1,4-lactone dehydrogenase activity"/>
    <property type="evidence" value="ECO:0007669"/>
    <property type="project" value="TreeGrafter"/>
</dbReference>
<dbReference type="Proteomes" id="UP000557772">
    <property type="component" value="Unassembled WGS sequence"/>
</dbReference>
<dbReference type="InterPro" id="IPR016171">
    <property type="entry name" value="Vanillyl_alc_oxidase_C-sub2"/>
</dbReference>
<dbReference type="GO" id="GO:0016020">
    <property type="term" value="C:membrane"/>
    <property type="evidence" value="ECO:0007669"/>
    <property type="project" value="InterPro"/>
</dbReference>
<dbReference type="InterPro" id="IPR016166">
    <property type="entry name" value="FAD-bd_PCMH"/>
</dbReference>
<keyword evidence="4" id="KW-1185">Reference proteome</keyword>
<evidence type="ECO:0000256" key="1">
    <source>
        <dbReference type="ARBA" id="ARBA00023002"/>
    </source>
</evidence>
<proteinExistence type="predicted"/>
<dbReference type="PIRSF" id="PIRSF000136">
    <property type="entry name" value="LGO_GLO"/>
    <property type="match status" value="1"/>
</dbReference>
<reference evidence="3 4" key="1">
    <citation type="submission" date="2020-05" db="EMBL/GenBank/DDBJ databases">
        <title>Flexivirga sp. ID2601S isolated from air conditioner.</title>
        <authorList>
            <person name="Kim D.H."/>
        </authorList>
    </citation>
    <scope>NUCLEOTIDE SEQUENCE [LARGE SCALE GENOMIC DNA]</scope>
    <source>
        <strain evidence="3 4">ID2601S</strain>
    </source>
</reference>
<organism evidence="3 4">
    <name type="scientific">Flexivirga aerilata</name>
    <dbReference type="NCBI Taxonomy" id="1656889"/>
    <lineage>
        <taxon>Bacteria</taxon>
        <taxon>Bacillati</taxon>
        <taxon>Actinomycetota</taxon>
        <taxon>Actinomycetes</taxon>
        <taxon>Micrococcales</taxon>
        <taxon>Dermacoccaceae</taxon>
        <taxon>Flexivirga</taxon>
    </lineage>
</organism>
<dbReference type="RefSeq" id="WP_171157903.1">
    <property type="nucleotide sequence ID" value="NZ_JABENB010000003.1"/>
</dbReference>
<evidence type="ECO:0000313" key="3">
    <source>
        <dbReference type="EMBL" id="NNG41004.1"/>
    </source>
</evidence>
<dbReference type="Gene3D" id="3.30.70.2520">
    <property type="match status" value="1"/>
</dbReference>
<evidence type="ECO:0000313" key="4">
    <source>
        <dbReference type="Proteomes" id="UP000557772"/>
    </source>
</evidence>
<name>A0A849AJJ5_9MICO</name>
<dbReference type="InterPro" id="IPR016169">
    <property type="entry name" value="FAD-bd_PCMH_sub2"/>
</dbReference>
<dbReference type="PANTHER" id="PTHR43762">
    <property type="entry name" value="L-GULONOLACTONE OXIDASE"/>
    <property type="match status" value="1"/>
</dbReference>
<dbReference type="InterPro" id="IPR016167">
    <property type="entry name" value="FAD-bd_PCMH_sub1"/>
</dbReference>
<accession>A0A849AJJ5</accession>
<protein>
    <submittedName>
        <fullName evidence="3">FAD-binding protein</fullName>
    </submittedName>
</protein>
<dbReference type="GO" id="GO:0003885">
    <property type="term" value="F:D-arabinono-1,4-lactone oxidase activity"/>
    <property type="evidence" value="ECO:0007669"/>
    <property type="project" value="InterPro"/>
</dbReference>
<gene>
    <name evidence="3" type="ORF">HJ588_17225</name>
</gene>
<dbReference type="Pfam" id="PF04030">
    <property type="entry name" value="ALO"/>
    <property type="match status" value="1"/>
</dbReference>